<keyword evidence="3" id="KW-0813">Transport</keyword>
<evidence type="ECO:0000256" key="11">
    <source>
        <dbReference type="ARBA" id="ARBA00023136"/>
    </source>
</evidence>
<accession>A0AAE6KRP5</accession>
<evidence type="ECO:0000259" key="13">
    <source>
        <dbReference type="Pfam" id="PF03264"/>
    </source>
</evidence>
<evidence type="ECO:0000256" key="5">
    <source>
        <dbReference type="ARBA" id="ARBA00022617"/>
    </source>
</evidence>
<evidence type="ECO:0000313" key="15">
    <source>
        <dbReference type="Proteomes" id="UP000320179"/>
    </source>
</evidence>
<dbReference type="GO" id="GO:0005886">
    <property type="term" value="C:plasma membrane"/>
    <property type="evidence" value="ECO:0007669"/>
    <property type="project" value="UniProtKB-SubCell"/>
</dbReference>
<dbReference type="AlphaFoldDB" id="A0AAE6KRP5"/>
<proteinExistence type="inferred from homology"/>
<feature type="transmembrane region" description="Helical" evidence="12">
    <location>
        <begin position="27"/>
        <end position="45"/>
    </location>
</feature>
<dbReference type="InterPro" id="IPR017571">
    <property type="entry name" value="NrfH"/>
</dbReference>
<evidence type="ECO:0000256" key="12">
    <source>
        <dbReference type="SAM" id="Phobius"/>
    </source>
</evidence>
<evidence type="ECO:0000256" key="10">
    <source>
        <dbReference type="ARBA" id="ARBA00023004"/>
    </source>
</evidence>
<keyword evidence="7" id="KW-0479">Metal-binding</keyword>
<protein>
    <submittedName>
        <fullName evidence="14">Cytochrome c nitrite reductase small subunit</fullName>
    </submittedName>
</protein>
<keyword evidence="4" id="KW-1003">Cell membrane</keyword>
<name>A0AAE6KRP5_MYXXA</name>
<gene>
    <name evidence="14" type="ORF">BHS09_10440</name>
</gene>
<keyword evidence="9 12" id="KW-1133">Transmembrane helix</keyword>
<dbReference type="Pfam" id="PF03264">
    <property type="entry name" value="Cytochrom_NNT"/>
    <property type="match status" value="1"/>
</dbReference>
<comment type="subcellular location">
    <subcellularLocation>
        <location evidence="1">Cell membrane</location>
    </subcellularLocation>
</comment>
<dbReference type="Proteomes" id="UP000320179">
    <property type="component" value="Chromosome"/>
</dbReference>
<dbReference type="EMBL" id="CP017174">
    <property type="protein sequence ID" value="QDE67371.1"/>
    <property type="molecule type" value="Genomic_DNA"/>
</dbReference>
<reference evidence="14 15" key="1">
    <citation type="journal article" date="2019" name="Science">
        <title>Social genes are selection hotspots in kin groups of a soil microbe.</title>
        <authorList>
            <person name="Wielgoss S."/>
            <person name="Wolfensberger R."/>
            <person name="Sun L."/>
            <person name="Fiegna F."/>
            <person name="Velicer G.J."/>
        </authorList>
    </citation>
    <scope>NUCLEOTIDE SEQUENCE [LARGE SCALE GENOMIC DNA]</scope>
    <source>
        <strain evidence="14 15">MC3.5.9c15</strain>
    </source>
</reference>
<dbReference type="PANTHER" id="PTHR30333:SF1">
    <property type="entry name" value="CYTOCHROME C-TYPE PROTEIN NAPC"/>
    <property type="match status" value="1"/>
</dbReference>
<sequence length="178" mass="19167">MGLAVCTTVATVFRVSSASRTLLAVALGLALGAAIGIGGYTFAYAKGAAYLQDDPAACANCHIMTEQYDGWRKSSHHAVATCNDCHTPAGLVPKYLNKASNGFWHSFYFTTGTFPDPIRIRPANRQVTENACRNCHASLVESIETPHEDSLQCLTCHNSVGHPEGSGNPELIRQEVER</sequence>
<dbReference type="NCBIfam" id="TIGR03153">
    <property type="entry name" value="cytochr_NrfH"/>
    <property type="match status" value="1"/>
</dbReference>
<evidence type="ECO:0000256" key="4">
    <source>
        <dbReference type="ARBA" id="ARBA00022475"/>
    </source>
</evidence>
<dbReference type="GO" id="GO:0022900">
    <property type="term" value="P:electron transport chain"/>
    <property type="evidence" value="ECO:0007669"/>
    <property type="project" value="InterPro"/>
</dbReference>
<dbReference type="GO" id="GO:0009061">
    <property type="term" value="P:anaerobic respiration"/>
    <property type="evidence" value="ECO:0007669"/>
    <property type="project" value="TreeGrafter"/>
</dbReference>
<evidence type="ECO:0000313" key="14">
    <source>
        <dbReference type="EMBL" id="QDE67371.1"/>
    </source>
</evidence>
<dbReference type="GO" id="GO:0009055">
    <property type="term" value="F:electron transfer activity"/>
    <property type="evidence" value="ECO:0007669"/>
    <property type="project" value="TreeGrafter"/>
</dbReference>
<dbReference type="InterPro" id="IPR051174">
    <property type="entry name" value="Cytochrome_c-type_ET"/>
</dbReference>
<evidence type="ECO:0000256" key="9">
    <source>
        <dbReference type="ARBA" id="ARBA00022989"/>
    </source>
</evidence>
<feature type="domain" description="NapC/NirT cytochrome c N-terminal" evidence="13">
    <location>
        <begin position="29"/>
        <end position="162"/>
    </location>
</feature>
<evidence type="ECO:0000256" key="3">
    <source>
        <dbReference type="ARBA" id="ARBA00022448"/>
    </source>
</evidence>
<dbReference type="PANTHER" id="PTHR30333">
    <property type="entry name" value="CYTOCHROME C-TYPE PROTEIN"/>
    <property type="match status" value="1"/>
</dbReference>
<dbReference type="GO" id="GO:0046872">
    <property type="term" value="F:metal ion binding"/>
    <property type="evidence" value="ECO:0007669"/>
    <property type="project" value="UniProtKB-KW"/>
</dbReference>
<dbReference type="SUPFAM" id="SSF48695">
    <property type="entry name" value="Multiheme cytochromes"/>
    <property type="match status" value="1"/>
</dbReference>
<evidence type="ECO:0000256" key="2">
    <source>
        <dbReference type="ARBA" id="ARBA00007395"/>
    </source>
</evidence>
<keyword evidence="11 12" id="KW-0472">Membrane</keyword>
<dbReference type="Gene3D" id="1.10.3820.10">
    <property type="entry name" value="Di-heme elbow motif domain"/>
    <property type="match status" value="1"/>
</dbReference>
<evidence type="ECO:0000256" key="6">
    <source>
        <dbReference type="ARBA" id="ARBA00022692"/>
    </source>
</evidence>
<organism evidence="14 15">
    <name type="scientific">Myxococcus xanthus</name>
    <dbReference type="NCBI Taxonomy" id="34"/>
    <lineage>
        <taxon>Bacteria</taxon>
        <taxon>Pseudomonadati</taxon>
        <taxon>Myxococcota</taxon>
        <taxon>Myxococcia</taxon>
        <taxon>Myxococcales</taxon>
        <taxon>Cystobacterineae</taxon>
        <taxon>Myxococcaceae</taxon>
        <taxon>Myxococcus</taxon>
    </lineage>
</organism>
<keyword evidence="5" id="KW-0349">Heme</keyword>
<dbReference type="InterPro" id="IPR005126">
    <property type="entry name" value="NapC/NirT_cyt_c_N"/>
</dbReference>
<keyword evidence="10" id="KW-0408">Iron</keyword>
<keyword evidence="6 12" id="KW-0812">Transmembrane</keyword>
<evidence type="ECO:0000256" key="8">
    <source>
        <dbReference type="ARBA" id="ARBA00022982"/>
    </source>
</evidence>
<evidence type="ECO:0000256" key="7">
    <source>
        <dbReference type="ARBA" id="ARBA00022723"/>
    </source>
</evidence>
<keyword evidence="8" id="KW-0249">Electron transport</keyword>
<evidence type="ECO:0000256" key="1">
    <source>
        <dbReference type="ARBA" id="ARBA00004236"/>
    </source>
</evidence>
<dbReference type="InterPro" id="IPR038266">
    <property type="entry name" value="NapC/NirT_cytc_sf"/>
</dbReference>
<dbReference type="InterPro" id="IPR036280">
    <property type="entry name" value="Multihaem_cyt_sf"/>
</dbReference>
<comment type="similarity">
    <text evidence="2">Belongs to the NapC/NirT/NrfH family.</text>
</comment>